<keyword evidence="2" id="KW-0812">Transmembrane</keyword>
<organism evidence="3 4">
    <name type="scientific">Ulvibacter antarcticus</name>
    <dbReference type="NCBI Taxonomy" id="442714"/>
    <lineage>
        <taxon>Bacteria</taxon>
        <taxon>Pseudomonadati</taxon>
        <taxon>Bacteroidota</taxon>
        <taxon>Flavobacteriia</taxon>
        <taxon>Flavobacteriales</taxon>
        <taxon>Flavobacteriaceae</taxon>
        <taxon>Ulvibacter</taxon>
    </lineage>
</organism>
<feature type="coiled-coil region" evidence="1">
    <location>
        <begin position="146"/>
        <end position="203"/>
    </location>
</feature>
<keyword evidence="4" id="KW-1185">Reference proteome</keyword>
<evidence type="ECO:0008006" key="5">
    <source>
        <dbReference type="Google" id="ProtNLM"/>
    </source>
</evidence>
<evidence type="ECO:0000256" key="2">
    <source>
        <dbReference type="SAM" id="Phobius"/>
    </source>
</evidence>
<dbReference type="OrthoDB" id="9813435at2"/>
<keyword evidence="1" id="KW-0175">Coiled coil</keyword>
<dbReference type="Proteomes" id="UP000271339">
    <property type="component" value="Unassembled WGS sequence"/>
</dbReference>
<dbReference type="EMBL" id="REFC01000011">
    <property type="protein sequence ID" value="RMA66574.1"/>
    <property type="molecule type" value="Genomic_DNA"/>
</dbReference>
<gene>
    <name evidence="3" type="ORF">BXY75_1001</name>
</gene>
<evidence type="ECO:0000313" key="3">
    <source>
        <dbReference type="EMBL" id="RMA66574.1"/>
    </source>
</evidence>
<evidence type="ECO:0000313" key="4">
    <source>
        <dbReference type="Proteomes" id="UP000271339"/>
    </source>
</evidence>
<dbReference type="RefSeq" id="WP_121906557.1">
    <property type="nucleotide sequence ID" value="NZ_REFC01000011.1"/>
</dbReference>
<sequence length="309" mass="36197">MKNDISIIEKNWFETEITDEKVKAYLEYILSYKRKYLSWYLTKRKRARRSSWMHLLPALCFFGLSLILPLLSSVELPKKYTLDTSSLYALGYISLILSTLLLLADRLFIHSKSWIRYTITLNQMEIVSSKYYAKWLINFVNINSNNESAIQILNNLDNELKEIIKSETDNWKDLFTGQLDEFNKQASDKLNKSDAQIASLLKDSENNAIKSNKVNVEIKATDLKINQELKLELYLDEKEIEKHVIDLKYPKWDISNIFIGTYRLVIHIFEDQKFMRTDSRFIILKGDKEVHTEVIIINKNANTASTDMA</sequence>
<name>A0A3L9Z206_9FLAO</name>
<proteinExistence type="predicted"/>
<keyword evidence="2" id="KW-0472">Membrane</keyword>
<reference evidence="3 4" key="1">
    <citation type="submission" date="2018-10" db="EMBL/GenBank/DDBJ databases">
        <title>Genomic Encyclopedia of Archaeal and Bacterial Type Strains, Phase II (KMG-II): from individual species to whole genera.</title>
        <authorList>
            <person name="Goeker M."/>
        </authorList>
    </citation>
    <scope>NUCLEOTIDE SEQUENCE [LARGE SCALE GENOMIC DNA]</scope>
    <source>
        <strain evidence="3 4">DSM 23424</strain>
    </source>
</reference>
<evidence type="ECO:0000256" key="1">
    <source>
        <dbReference type="SAM" id="Coils"/>
    </source>
</evidence>
<comment type="caution">
    <text evidence="3">The sequence shown here is derived from an EMBL/GenBank/DDBJ whole genome shotgun (WGS) entry which is preliminary data.</text>
</comment>
<dbReference type="NCBIfam" id="NF033633">
    <property type="entry name" value="SLATT_2"/>
    <property type="match status" value="1"/>
</dbReference>
<dbReference type="InterPro" id="IPR040688">
    <property type="entry name" value="SLATT_2"/>
</dbReference>
<protein>
    <recommendedName>
        <fullName evidence="5">SMODS and SLOG-associating 2TM effector domain-containing protein</fullName>
    </recommendedName>
</protein>
<keyword evidence="2" id="KW-1133">Transmembrane helix</keyword>
<dbReference type="AlphaFoldDB" id="A0A3L9Z206"/>
<accession>A0A3L9Z206</accession>
<feature type="transmembrane region" description="Helical" evidence="2">
    <location>
        <begin position="52"/>
        <end position="74"/>
    </location>
</feature>
<feature type="transmembrane region" description="Helical" evidence="2">
    <location>
        <begin position="86"/>
        <end position="104"/>
    </location>
</feature>